<dbReference type="RefSeq" id="WP_257940414.1">
    <property type="nucleotide sequence ID" value="NZ_JAMZEE010000016.1"/>
</dbReference>
<dbReference type="CDD" id="cd03801">
    <property type="entry name" value="GT4_PimA-like"/>
    <property type="match status" value="1"/>
</dbReference>
<feature type="transmembrane region" description="Helical" evidence="2">
    <location>
        <begin position="6"/>
        <end position="26"/>
    </location>
</feature>
<accession>A0A9X2SVL5</accession>
<name>A0A9X2SVL5_9BACE</name>
<keyword evidence="2" id="KW-0812">Transmembrane</keyword>
<dbReference type="Proteomes" id="UP001143810">
    <property type="component" value="Unassembled WGS sequence"/>
</dbReference>
<dbReference type="GO" id="GO:0009103">
    <property type="term" value="P:lipopolysaccharide biosynthetic process"/>
    <property type="evidence" value="ECO:0007669"/>
    <property type="project" value="TreeGrafter"/>
</dbReference>
<dbReference type="InterPro" id="IPR001296">
    <property type="entry name" value="Glyco_trans_1"/>
</dbReference>
<dbReference type="Gene3D" id="3.40.50.2000">
    <property type="entry name" value="Glycogen Phosphorylase B"/>
    <property type="match status" value="2"/>
</dbReference>
<dbReference type="SUPFAM" id="SSF53756">
    <property type="entry name" value="UDP-Glycosyltransferase/glycogen phosphorylase"/>
    <property type="match status" value="1"/>
</dbReference>
<protein>
    <submittedName>
        <fullName evidence="4">Glycosyltransferase family 4 protein</fullName>
    </submittedName>
</protein>
<dbReference type="EMBL" id="JAMZEE010000016">
    <property type="protein sequence ID" value="MCR6508186.1"/>
    <property type="molecule type" value="Genomic_DNA"/>
</dbReference>
<keyword evidence="2" id="KW-0472">Membrane</keyword>
<evidence type="ECO:0000256" key="2">
    <source>
        <dbReference type="SAM" id="Phobius"/>
    </source>
</evidence>
<dbReference type="GO" id="GO:0016757">
    <property type="term" value="F:glycosyltransferase activity"/>
    <property type="evidence" value="ECO:0007669"/>
    <property type="project" value="TreeGrafter"/>
</dbReference>
<dbReference type="Pfam" id="PF00534">
    <property type="entry name" value="Glycos_transf_1"/>
    <property type="match status" value="1"/>
</dbReference>
<sequence length="398" mass="45325">MRKINFVYFGVVNAPNGAATFFRTLFKHRAHFEESGNCETEFYAQNMSVLNKAKDTPVSVSRSKKLRLLLQQYAFLYFVFSLLGLYVFCLRHALKVVKKIPIESGDSDSVYFFNDIFSAYYFLKKKGKRGRIVLVLHNDGEATKMLLGQFPKLTGTWVEKYINKSFLWMLSQCDDVVLLSQMSKDRFLFLYKSYLSQQRLHVIYNAADLISNLQQVSCVTSRKEMTGVSIGSISYRKGFDLLVNAVKSVKEVRSDFHIQFKCIGNIQNQDIVNNNAVDNIQFLGSLSHAEIVEYLLTADFFILCSRDEGMPISIIEAMQCHLPIFATNVGAIPEMFSSGVEGIIFEPTLANLIDVLNGITDGDYDLEQMGNAAFVKYQNCYSIEKMLDCYKKLLVHES</sequence>
<organism evidence="4 5">
    <name type="scientific">Bacteroides muris</name>
    <name type="common">ex Fokt et al. 2023</name>
    <dbReference type="NCBI Taxonomy" id="2937417"/>
    <lineage>
        <taxon>Bacteria</taxon>
        <taxon>Pseudomonadati</taxon>
        <taxon>Bacteroidota</taxon>
        <taxon>Bacteroidia</taxon>
        <taxon>Bacteroidales</taxon>
        <taxon>Bacteroidaceae</taxon>
        <taxon>Bacteroides</taxon>
    </lineage>
</organism>
<comment type="caution">
    <text evidence="4">The sequence shown here is derived from an EMBL/GenBank/DDBJ whole genome shotgun (WGS) entry which is preliminary data.</text>
</comment>
<reference evidence="4" key="1">
    <citation type="journal article" date="2022" name="Arch. Microbiol.">
        <title>Bacteroides muris sp. nov. isolated from the cecum of wild-derived house mice.</title>
        <authorList>
            <person name="Fokt H."/>
            <person name="Unni R."/>
            <person name="Repnik U."/>
            <person name="Schmitz R.A."/>
            <person name="Bramkamp M."/>
            <person name="Baines J.F."/>
            <person name="Unterweger D."/>
        </authorList>
    </citation>
    <scope>NUCLEOTIDE SEQUENCE</scope>
    <source>
        <strain evidence="4">KH569_7</strain>
    </source>
</reference>
<keyword evidence="1" id="KW-0808">Transferase</keyword>
<dbReference type="PANTHER" id="PTHR46401">
    <property type="entry name" value="GLYCOSYLTRANSFERASE WBBK-RELATED"/>
    <property type="match status" value="1"/>
</dbReference>
<evidence type="ECO:0000259" key="3">
    <source>
        <dbReference type="Pfam" id="PF00534"/>
    </source>
</evidence>
<dbReference type="PANTHER" id="PTHR46401:SF2">
    <property type="entry name" value="GLYCOSYLTRANSFERASE WBBK-RELATED"/>
    <property type="match status" value="1"/>
</dbReference>
<keyword evidence="2" id="KW-1133">Transmembrane helix</keyword>
<feature type="transmembrane region" description="Helical" evidence="2">
    <location>
        <begin position="74"/>
        <end position="94"/>
    </location>
</feature>
<evidence type="ECO:0000313" key="5">
    <source>
        <dbReference type="Proteomes" id="UP001143810"/>
    </source>
</evidence>
<dbReference type="AlphaFoldDB" id="A0A9X2SVL5"/>
<gene>
    <name evidence="4" type="ORF">M1B78_08420</name>
</gene>
<evidence type="ECO:0000256" key="1">
    <source>
        <dbReference type="ARBA" id="ARBA00022679"/>
    </source>
</evidence>
<reference evidence="4" key="2">
    <citation type="submission" date="2022-04" db="EMBL/GenBank/DDBJ databases">
        <authorList>
            <person name="Fokt H."/>
            <person name="Baines J."/>
        </authorList>
    </citation>
    <scope>NUCLEOTIDE SEQUENCE</scope>
    <source>
        <strain evidence="4">KH569_7</strain>
    </source>
</reference>
<proteinExistence type="predicted"/>
<evidence type="ECO:0000313" key="4">
    <source>
        <dbReference type="EMBL" id="MCR6508186.1"/>
    </source>
</evidence>
<feature type="domain" description="Glycosyl transferase family 1" evidence="3">
    <location>
        <begin position="228"/>
        <end position="355"/>
    </location>
</feature>